<dbReference type="AlphaFoldDB" id="A0A512N2S3"/>
<protein>
    <submittedName>
        <fullName evidence="2">MBL fold metallo-hydrolase</fullName>
    </submittedName>
</protein>
<keyword evidence="3" id="KW-1185">Reference proteome</keyword>
<evidence type="ECO:0000313" key="2">
    <source>
        <dbReference type="EMBL" id="GEP53285.1"/>
    </source>
</evidence>
<dbReference type="Gene3D" id="3.60.15.10">
    <property type="entry name" value="Ribonuclease Z/Hydroxyacylglutathione hydrolase-like"/>
    <property type="match status" value="1"/>
</dbReference>
<organism evidence="2 3">
    <name type="scientific">Reyranella soli</name>
    <dbReference type="NCBI Taxonomy" id="1230389"/>
    <lineage>
        <taxon>Bacteria</taxon>
        <taxon>Pseudomonadati</taxon>
        <taxon>Pseudomonadota</taxon>
        <taxon>Alphaproteobacteria</taxon>
        <taxon>Hyphomicrobiales</taxon>
        <taxon>Reyranellaceae</taxon>
        <taxon>Reyranella</taxon>
    </lineage>
</organism>
<evidence type="ECO:0000259" key="1">
    <source>
        <dbReference type="SMART" id="SM00849"/>
    </source>
</evidence>
<proteinExistence type="predicted"/>
<dbReference type="OrthoDB" id="9800940at2"/>
<dbReference type="PANTHER" id="PTHR46018">
    <property type="entry name" value="ZINC PHOSPHODIESTERASE ELAC PROTEIN 1"/>
    <property type="match status" value="1"/>
</dbReference>
<dbReference type="PANTHER" id="PTHR46018:SF7">
    <property type="entry name" value="RIBONUCLEASE Z"/>
    <property type="match status" value="1"/>
</dbReference>
<accession>A0A512N2S3</accession>
<sequence length="245" mass="27175">MLLQFLGSGDAFGSGGRFNTCFHLERAAHGNVLVDCGASSMVAIRKWQVDPNAVSTVLVSHLHGDHFAGLPFFLLDAQLVSRRTAPLTLAGPPGFRERLDIVMEAMFAGSTKVERKFALEVRELALHERVELNGLAVTPYLMKHYSGAPSYALRIETEGKVLTYSGDTEWVEELIPAGRDADLFICEAYFFDKVMKYHIDYSTLARHLPEIAAKRTIVTHMSAELLGRQHEIALEAAHDGMVVEF</sequence>
<dbReference type="Pfam" id="PF23023">
    <property type="entry name" value="Anti-Pycsar_Apyc1"/>
    <property type="match status" value="1"/>
</dbReference>
<dbReference type="SMART" id="SM00849">
    <property type="entry name" value="Lactamase_B"/>
    <property type="match status" value="1"/>
</dbReference>
<dbReference type="CDD" id="cd07740">
    <property type="entry name" value="metallo-hydrolase-like_MBL-fold"/>
    <property type="match status" value="1"/>
</dbReference>
<dbReference type="GO" id="GO:0042781">
    <property type="term" value="F:3'-tRNA processing endoribonuclease activity"/>
    <property type="evidence" value="ECO:0007669"/>
    <property type="project" value="TreeGrafter"/>
</dbReference>
<gene>
    <name evidence="2" type="ORF">RSO01_04510</name>
</gene>
<feature type="domain" description="Metallo-beta-lactamase" evidence="1">
    <location>
        <begin position="18"/>
        <end position="220"/>
    </location>
</feature>
<dbReference type="RefSeq" id="WP_147145759.1">
    <property type="nucleotide sequence ID" value="NZ_BKAJ01000005.1"/>
</dbReference>
<dbReference type="InterPro" id="IPR001279">
    <property type="entry name" value="Metallo-B-lactamas"/>
</dbReference>
<comment type="caution">
    <text evidence="2">The sequence shown here is derived from an EMBL/GenBank/DDBJ whole genome shotgun (WGS) entry which is preliminary data.</text>
</comment>
<dbReference type="EMBL" id="BKAJ01000005">
    <property type="protein sequence ID" value="GEP53285.1"/>
    <property type="molecule type" value="Genomic_DNA"/>
</dbReference>
<reference evidence="2 3" key="1">
    <citation type="submission" date="2019-07" db="EMBL/GenBank/DDBJ databases">
        <title>Whole genome shotgun sequence of Reyranella soli NBRC 108950.</title>
        <authorList>
            <person name="Hosoyama A."/>
            <person name="Uohara A."/>
            <person name="Ohji S."/>
            <person name="Ichikawa N."/>
        </authorList>
    </citation>
    <scope>NUCLEOTIDE SEQUENCE [LARGE SCALE GENOMIC DNA]</scope>
    <source>
        <strain evidence="2 3">NBRC 108950</strain>
    </source>
</reference>
<dbReference type="InterPro" id="IPR036866">
    <property type="entry name" value="RibonucZ/Hydroxyglut_hydro"/>
</dbReference>
<name>A0A512N2S3_9HYPH</name>
<keyword evidence="2" id="KW-0378">Hydrolase</keyword>
<dbReference type="SUPFAM" id="SSF56281">
    <property type="entry name" value="Metallo-hydrolase/oxidoreductase"/>
    <property type="match status" value="1"/>
</dbReference>
<evidence type="ECO:0000313" key="3">
    <source>
        <dbReference type="Proteomes" id="UP000321058"/>
    </source>
</evidence>
<dbReference type="Proteomes" id="UP000321058">
    <property type="component" value="Unassembled WGS sequence"/>
</dbReference>